<dbReference type="AlphaFoldDB" id="A0A6D2I7R7"/>
<dbReference type="EMBL" id="CACVBM020000899">
    <property type="protein sequence ID" value="CAA7024597.1"/>
    <property type="molecule type" value="Genomic_DNA"/>
</dbReference>
<dbReference type="Proteomes" id="UP000467841">
    <property type="component" value="Unassembled WGS sequence"/>
</dbReference>
<reference evidence="2" key="1">
    <citation type="submission" date="2020-01" db="EMBL/GenBank/DDBJ databases">
        <authorList>
            <person name="Mishra B."/>
        </authorList>
    </citation>
    <scope>NUCLEOTIDE SEQUENCE [LARGE SCALE GENOMIC DNA]</scope>
</reference>
<gene>
    <name evidence="2" type="ORF">MERR_LOCUS11832</name>
</gene>
<dbReference type="InterPro" id="IPR000477">
    <property type="entry name" value="RT_dom"/>
</dbReference>
<dbReference type="SUPFAM" id="SSF56672">
    <property type="entry name" value="DNA/RNA polymerases"/>
    <property type="match status" value="1"/>
</dbReference>
<proteinExistence type="predicted"/>
<name>A0A6D2I7R7_9BRAS</name>
<keyword evidence="3" id="KW-1185">Reference proteome</keyword>
<protein>
    <recommendedName>
        <fullName evidence="1">Reverse transcriptase domain-containing protein</fullName>
    </recommendedName>
</protein>
<organism evidence="2 3">
    <name type="scientific">Microthlaspi erraticum</name>
    <dbReference type="NCBI Taxonomy" id="1685480"/>
    <lineage>
        <taxon>Eukaryota</taxon>
        <taxon>Viridiplantae</taxon>
        <taxon>Streptophyta</taxon>
        <taxon>Embryophyta</taxon>
        <taxon>Tracheophyta</taxon>
        <taxon>Spermatophyta</taxon>
        <taxon>Magnoliopsida</taxon>
        <taxon>eudicotyledons</taxon>
        <taxon>Gunneridae</taxon>
        <taxon>Pentapetalae</taxon>
        <taxon>rosids</taxon>
        <taxon>malvids</taxon>
        <taxon>Brassicales</taxon>
        <taxon>Brassicaceae</taxon>
        <taxon>Coluteocarpeae</taxon>
        <taxon>Microthlaspi</taxon>
    </lineage>
</organism>
<dbReference type="PANTHER" id="PTHR33116:SF86">
    <property type="entry name" value="REVERSE TRANSCRIPTASE DOMAIN-CONTAINING PROTEIN"/>
    <property type="match status" value="1"/>
</dbReference>
<evidence type="ECO:0000313" key="3">
    <source>
        <dbReference type="Proteomes" id="UP000467841"/>
    </source>
</evidence>
<feature type="domain" description="Reverse transcriptase" evidence="1">
    <location>
        <begin position="1"/>
        <end position="167"/>
    </location>
</feature>
<dbReference type="InterPro" id="IPR043502">
    <property type="entry name" value="DNA/RNA_pol_sf"/>
</dbReference>
<evidence type="ECO:0000259" key="1">
    <source>
        <dbReference type="PROSITE" id="PS50878"/>
    </source>
</evidence>
<comment type="caution">
    <text evidence="2">The sequence shown here is derived from an EMBL/GenBank/DDBJ whole genome shotgun (WGS) entry which is preliminary data.</text>
</comment>
<sequence>MSKAYDRIEWDFLQAVQKRLGVHSKWINWIHQCVSTVKYAYLLNDGAHGAVTPQRGIRQGDPLSPYIFILCGEVLSGLCRKAQREGSLPGIKVARGSPPINHLLFADDTMFFCKSNQKNCETLNRILKTYEEASGQMINLRKSSITFAKKTSSETMEKAKEILGITATGGQGKYLGLPEHFGRKKKDLFTLSWTVSEERQ</sequence>
<evidence type="ECO:0000313" key="2">
    <source>
        <dbReference type="EMBL" id="CAA7024597.1"/>
    </source>
</evidence>
<dbReference type="PANTHER" id="PTHR33116">
    <property type="entry name" value="REVERSE TRANSCRIPTASE ZINC-BINDING DOMAIN-CONTAINING PROTEIN-RELATED-RELATED"/>
    <property type="match status" value="1"/>
</dbReference>
<dbReference type="Pfam" id="PF00078">
    <property type="entry name" value="RVT_1"/>
    <property type="match status" value="1"/>
</dbReference>
<accession>A0A6D2I7R7</accession>
<dbReference type="PROSITE" id="PS50878">
    <property type="entry name" value="RT_POL"/>
    <property type="match status" value="1"/>
</dbReference>
<dbReference type="OrthoDB" id="1932527at2759"/>